<evidence type="ECO:0000313" key="19">
    <source>
        <dbReference type="Proteomes" id="UP000193144"/>
    </source>
</evidence>
<comment type="caution">
    <text evidence="18">The sequence shown here is derived from an EMBL/GenBank/DDBJ whole genome shotgun (WGS) entry which is preliminary data.</text>
</comment>
<comment type="similarity">
    <text evidence="3">Belongs to the RBT5 family.</text>
</comment>
<evidence type="ECO:0000256" key="2">
    <source>
        <dbReference type="ARBA" id="ARBA00004613"/>
    </source>
</evidence>
<keyword evidence="8 15" id="KW-0479">Metal-binding</keyword>
<feature type="disulfide bond" evidence="15">
    <location>
        <begin position="38"/>
        <end position="45"/>
    </location>
</feature>
<organism evidence="18 19">
    <name type="scientific">Clohesyomyces aquaticus</name>
    <dbReference type="NCBI Taxonomy" id="1231657"/>
    <lineage>
        <taxon>Eukaryota</taxon>
        <taxon>Fungi</taxon>
        <taxon>Dikarya</taxon>
        <taxon>Ascomycota</taxon>
        <taxon>Pezizomycotina</taxon>
        <taxon>Dothideomycetes</taxon>
        <taxon>Pleosporomycetidae</taxon>
        <taxon>Pleosporales</taxon>
        <taxon>Lindgomycetaceae</taxon>
        <taxon>Clohesyomyces</taxon>
    </lineage>
</organism>
<evidence type="ECO:0000256" key="5">
    <source>
        <dbReference type="ARBA" id="ARBA00022525"/>
    </source>
</evidence>
<evidence type="ECO:0000256" key="3">
    <source>
        <dbReference type="ARBA" id="ARBA00010031"/>
    </source>
</evidence>
<comment type="caution">
    <text evidence="15">Lacks conserved residue(s) required for the propagation of feature annotation.</text>
</comment>
<sequence>MRFSVLAVLAAVSSVAVAQLTALPKCAQDCFGGNLGGCKDGDFKCVCSNSDLIASLSCCVAQKCSPTEQESTIKLAVGLCAAYQVTVPTSASCPASQSAASTASPSGTGAVSSGVASITSSAASRASSAASVASSAAAAASSAASRASGAAGSTGAAPVQTAGAGILGFAIAGMLAAL</sequence>
<evidence type="ECO:0000256" key="7">
    <source>
        <dbReference type="ARBA" id="ARBA00022622"/>
    </source>
</evidence>
<keyword evidence="14" id="KW-0449">Lipoprotein</keyword>
<dbReference type="GO" id="GO:0046872">
    <property type="term" value="F:metal ion binding"/>
    <property type="evidence" value="ECO:0007669"/>
    <property type="project" value="UniProtKB-UniRule"/>
</dbReference>
<evidence type="ECO:0000256" key="4">
    <source>
        <dbReference type="ARBA" id="ARBA00022475"/>
    </source>
</evidence>
<evidence type="ECO:0000256" key="14">
    <source>
        <dbReference type="ARBA" id="ARBA00023288"/>
    </source>
</evidence>
<dbReference type="AlphaFoldDB" id="A0A1Y1YR19"/>
<evidence type="ECO:0000313" key="18">
    <source>
        <dbReference type="EMBL" id="ORY00005.1"/>
    </source>
</evidence>
<accession>A0A1Y1YR19</accession>
<evidence type="ECO:0000256" key="12">
    <source>
        <dbReference type="ARBA" id="ARBA00023157"/>
    </source>
</evidence>
<dbReference type="PROSITE" id="PS52012">
    <property type="entry name" value="CFEM"/>
    <property type="match status" value="1"/>
</dbReference>
<evidence type="ECO:0000256" key="1">
    <source>
        <dbReference type="ARBA" id="ARBA00004609"/>
    </source>
</evidence>
<protein>
    <recommendedName>
        <fullName evidence="17">CFEM domain-containing protein</fullName>
    </recommendedName>
</protein>
<dbReference type="GO" id="GO:0005576">
    <property type="term" value="C:extracellular region"/>
    <property type="evidence" value="ECO:0007669"/>
    <property type="project" value="UniProtKB-SubCell"/>
</dbReference>
<keyword evidence="5" id="KW-0964">Secreted</keyword>
<dbReference type="SMART" id="SM00747">
    <property type="entry name" value="CFEM"/>
    <property type="match status" value="1"/>
</dbReference>
<evidence type="ECO:0000256" key="15">
    <source>
        <dbReference type="PROSITE-ProRule" id="PRU01356"/>
    </source>
</evidence>
<dbReference type="OrthoDB" id="3065412at2759"/>
<keyword evidence="13" id="KW-0325">Glycoprotein</keyword>
<keyword evidence="7" id="KW-0336">GPI-anchor</keyword>
<feature type="signal peptide" evidence="16">
    <location>
        <begin position="1"/>
        <end position="18"/>
    </location>
</feature>
<dbReference type="EMBL" id="MCFA01000189">
    <property type="protein sequence ID" value="ORY00005.1"/>
    <property type="molecule type" value="Genomic_DNA"/>
</dbReference>
<dbReference type="GO" id="GO:0005886">
    <property type="term" value="C:plasma membrane"/>
    <property type="evidence" value="ECO:0007669"/>
    <property type="project" value="UniProtKB-SubCell"/>
</dbReference>
<comment type="subcellular location">
    <subcellularLocation>
        <location evidence="1">Cell membrane</location>
        <topology evidence="1">Lipid-anchor</topology>
        <topology evidence="1">GPI-anchor</topology>
    </subcellularLocation>
    <subcellularLocation>
        <location evidence="2">Secreted</location>
    </subcellularLocation>
</comment>
<reference evidence="18 19" key="1">
    <citation type="submission" date="2016-07" db="EMBL/GenBank/DDBJ databases">
        <title>Pervasive Adenine N6-methylation of Active Genes in Fungi.</title>
        <authorList>
            <consortium name="DOE Joint Genome Institute"/>
            <person name="Mondo S.J."/>
            <person name="Dannebaum R.O."/>
            <person name="Kuo R.C."/>
            <person name="Labutti K."/>
            <person name="Haridas S."/>
            <person name="Kuo A."/>
            <person name="Salamov A."/>
            <person name="Ahrendt S.R."/>
            <person name="Lipzen A."/>
            <person name="Sullivan W."/>
            <person name="Andreopoulos W.B."/>
            <person name="Clum A."/>
            <person name="Lindquist E."/>
            <person name="Daum C."/>
            <person name="Ramamoorthy G.K."/>
            <person name="Gryganskyi A."/>
            <person name="Culley D."/>
            <person name="Magnuson J.K."/>
            <person name="James T.Y."/>
            <person name="O'Malley M.A."/>
            <person name="Stajich J.E."/>
            <person name="Spatafora J.W."/>
            <person name="Visel A."/>
            <person name="Grigoriev I.V."/>
        </authorList>
    </citation>
    <scope>NUCLEOTIDE SEQUENCE [LARGE SCALE GENOMIC DNA]</scope>
    <source>
        <strain evidence="18 19">CBS 115471</strain>
    </source>
</reference>
<evidence type="ECO:0000256" key="16">
    <source>
        <dbReference type="SAM" id="SignalP"/>
    </source>
</evidence>
<keyword evidence="4" id="KW-1003">Cell membrane</keyword>
<dbReference type="PANTHER" id="PTHR37928">
    <property type="entry name" value="CFEM DOMAIN PROTEIN (AFU_ORTHOLOGUE AFUA_6G14090)"/>
    <property type="match status" value="1"/>
</dbReference>
<dbReference type="GO" id="GO:0098552">
    <property type="term" value="C:side of membrane"/>
    <property type="evidence" value="ECO:0007669"/>
    <property type="project" value="UniProtKB-KW"/>
</dbReference>
<dbReference type="Pfam" id="PF05730">
    <property type="entry name" value="CFEM"/>
    <property type="match status" value="1"/>
</dbReference>
<feature type="binding site" description="axial binding residue" evidence="15">
    <location>
        <position position="42"/>
    </location>
    <ligand>
        <name>heme</name>
        <dbReference type="ChEBI" id="CHEBI:30413"/>
    </ligand>
    <ligandPart>
        <name>Fe</name>
        <dbReference type="ChEBI" id="CHEBI:18248"/>
    </ligandPart>
</feature>
<keyword evidence="10 15" id="KW-0408">Iron</keyword>
<evidence type="ECO:0000259" key="17">
    <source>
        <dbReference type="PROSITE" id="PS52012"/>
    </source>
</evidence>
<evidence type="ECO:0000256" key="9">
    <source>
        <dbReference type="ARBA" id="ARBA00022729"/>
    </source>
</evidence>
<feature type="domain" description="CFEM" evidence="17">
    <location>
        <begin position="1"/>
        <end position="107"/>
    </location>
</feature>
<keyword evidence="6 15" id="KW-0349">Heme</keyword>
<feature type="disulfide bond" evidence="15">
    <location>
        <begin position="47"/>
        <end position="80"/>
    </location>
</feature>
<keyword evidence="9 16" id="KW-0732">Signal</keyword>
<name>A0A1Y1YR19_9PLEO</name>
<evidence type="ECO:0000256" key="8">
    <source>
        <dbReference type="ARBA" id="ARBA00022723"/>
    </source>
</evidence>
<dbReference type="InterPro" id="IPR051735">
    <property type="entry name" value="CFEM_domain"/>
</dbReference>
<keyword evidence="19" id="KW-1185">Reference proteome</keyword>
<evidence type="ECO:0000256" key="6">
    <source>
        <dbReference type="ARBA" id="ARBA00022617"/>
    </source>
</evidence>
<feature type="chain" id="PRO_5012553471" description="CFEM domain-containing protein" evidence="16">
    <location>
        <begin position="19"/>
        <end position="178"/>
    </location>
</feature>
<keyword evidence="12 15" id="KW-1015">Disulfide bond</keyword>
<evidence type="ECO:0000256" key="13">
    <source>
        <dbReference type="ARBA" id="ARBA00023180"/>
    </source>
</evidence>
<evidence type="ECO:0000256" key="11">
    <source>
        <dbReference type="ARBA" id="ARBA00023136"/>
    </source>
</evidence>
<dbReference type="InterPro" id="IPR008427">
    <property type="entry name" value="Extracellular_membr_CFEM_dom"/>
</dbReference>
<gene>
    <name evidence="18" type="ORF">BCR34DRAFT_117052</name>
</gene>
<proteinExistence type="inferred from homology"/>
<dbReference type="PANTHER" id="PTHR37928:SF2">
    <property type="entry name" value="GPI ANCHORED CFEM DOMAIN PROTEIN (AFU_ORTHOLOGUE AFUA_6G10580)"/>
    <property type="match status" value="1"/>
</dbReference>
<dbReference type="STRING" id="1231657.A0A1Y1YR19"/>
<evidence type="ECO:0000256" key="10">
    <source>
        <dbReference type="ARBA" id="ARBA00023004"/>
    </source>
</evidence>
<keyword evidence="11" id="KW-0472">Membrane</keyword>
<dbReference type="Proteomes" id="UP000193144">
    <property type="component" value="Unassembled WGS sequence"/>
</dbReference>